<organism evidence="2">
    <name type="scientific">Fusarium pseudograminearum CS3487</name>
    <dbReference type="NCBI Taxonomy" id="1318458"/>
    <lineage>
        <taxon>Eukaryota</taxon>
        <taxon>Fungi</taxon>
        <taxon>Dikarya</taxon>
        <taxon>Ascomycota</taxon>
        <taxon>Pezizomycotina</taxon>
        <taxon>Sordariomycetes</taxon>
        <taxon>Hypocreomycetidae</taxon>
        <taxon>Hypocreales</taxon>
        <taxon>Nectriaceae</taxon>
        <taxon>Fusarium</taxon>
    </lineage>
</organism>
<name>A0A096PEQ5_FUSPS</name>
<keyword evidence="1" id="KW-0732">Signal</keyword>
<dbReference type="EMBL" id="CBME010001946">
    <property type="protein sequence ID" value="CEG03171.1"/>
    <property type="molecule type" value="Genomic_DNA"/>
</dbReference>
<evidence type="ECO:0000256" key="1">
    <source>
        <dbReference type="SAM" id="SignalP"/>
    </source>
</evidence>
<comment type="caution">
    <text evidence="2">The sequence shown here is derived from an EMBL/GenBank/DDBJ whole genome shotgun (WGS) entry which is preliminary data.</text>
</comment>
<gene>
    <name evidence="2" type="ORF">BN848_0123380</name>
</gene>
<reference evidence="2" key="1">
    <citation type="submission" date="2013-05" db="EMBL/GenBank/DDBJ databases">
        <title>Draft genome sequences of six wheat associated Fusarium spp. isolates.</title>
        <authorList>
            <person name="Moolhuijzen P.M."/>
            <person name="Manners J.M."/>
            <person name="Wilcox S."/>
            <person name="Bellgard M.I."/>
            <person name="Gardiner D.M."/>
        </authorList>
    </citation>
    <scope>NUCLEOTIDE SEQUENCE</scope>
    <source>
        <strain evidence="2">CS3487</strain>
        <strain evidence="2">CS3487</strain>
    </source>
</reference>
<proteinExistence type="predicted"/>
<sequence>MRSAFLLSTFGFSVFTTIHGFEFTGPSSTEKLDLTQPITITWNATSGSIDEPKARRLQLWFLALTEGEKDQSGWELASNLSLSEGSYEWDPETIVKGIEDKNTSLSSDAVHNFGARLLDNAGSILATVESDKYALKGGDFIANDGSKGVQTGLYTALTMAVVAGVITSRGII</sequence>
<evidence type="ECO:0000313" key="2">
    <source>
        <dbReference type="EMBL" id="CEG03171.1"/>
    </source>
</evidence>
<protein>
    <submittedName>
        <fullName evidence="2">WGS project CBME000000000 data, contig CS3487_c001953</fullName>
    </submittedName>
</protein>
<dbReference type="AlphaFoldDB" id="A0A096PEQ5"/>
<feature type="chain" id="PRO_5001929098" evidence="1">
    <location>
        <begin position="21"/>
        <end position="172"/>
    </location>
</feature>
<accession>A0A096PEQ5</accession>
<feature type="signal peptide" evidence="1">
    <location>
        <begin position="1"/>
        <end position="20"/>
    </location>
</feature>